<name>A0AAG5D619_ANOAO</name>
<evidence type="ECO:0000313" key="1">
    <source>
        <dbReference type="EnsemblMetazoa" id="ENSAATROPP006078"/>
    </source>
</evidence>
<evidence type="ECO:0000313" key="2">
    <source>
        <dbReference type="Proteomes" id="UP000075880"/>
    </source>
</evidence>
<dbReference type="EnsemblMetazoa" id="ENSAATROPT006751">
    <property type="protein sequence ID" value="ENSAATROPP006078"/>
    <property type="gene ID" value="ENSAATROPG005496"/>
</dbReference>
<dbReference type="Proteomes" id="UP000075880">
    <property type="component" value="Unassembled WGS sequence"/>
</dbReference>
<keyword evidence="2" id="KW-1185">Reference proteome</keyword>
<protein>
    <submittedName>
        <fullName evidence="1">Uncharacterized protein</fullName>
    </submittedName>
</protein>
<dbReference type="AlphaFoldDB" id="A0AAG5D619"/>
<proteinExistence type="predicted"/>
<organism evidence="1 2">
    <name type="scientific">Anopheles atroparvus</name>
    <name type="common">European mosquito</name>
    <dbReference type="NCBI Taxonomy" id="41427"/>
    <lineage>
        <taxon>Eukaryota</taxon>
        <taxon>Metazoa</taxon>
        <taxon>Ecdysozoa</taxon>
        <taxon>Arthropoda</taxon>
        <taxon>Hexapoda</taxon>
        <taxon>Insecta</taxon>
        <taxon>Pterygota</taxon>
        <taxon>Neoptera</taxon>
        <taxon>Endopterygota</taxon>
        <taxon>Diptera</taxon>
        <taxon>Nematocera</taxon>
        <taxon>Culicoidea</taxon>
        <taxon>Culicidae</taxon>
        <taxon>Anophelinae</taxon>
        <taxon>Anopheles</taxon>
    </lineage>
</organism>
<reference evidence="1" key="1">
    <citation type="submission" date="2024-04" db="UniProtKB">
        <authorList>
            <consortium name="EnsemblMetazoa"/>
        </authorList>
    </citation>
    <scope>IDENTIFICATION</scope>
    <source>
        <strain evidence="1">EBRO</strain>
    </source>
</reference>
<accession>A0AAG5D619</accession>
<sequence length="79" mass="8986">MSIQVSDERLSKYTLQLGCVQGSYIFSATLERMQLGVVVAKRFRNVLFGFADILVRISGDNFNLHFTSLYCALFTEQNN</sequence>